<organism evidence="4 5">
    <name type="scientific">Streptomyces lasiicapitis</name>
    <dbReference type="NCBI Taxonomy" id="1923961"/>
    <lineage>
        <taxon>Bacteria</taxon>
        <taxon>Bacillati</taxon>
        <taxon>Actinomycetota</taxon>
        <taxon>Actinomycetes</taxon>
        <taxon>Kitasatosporales</taxon>
        <taxon>Streptomycetaceae</taxon>
        <taxon>Streptomyces</taxon>
    </lineage>
</organism>
<dbReference type="InterPro" id="IPR052909">
    <property type="entry name" value="Transposase_6_like"/>
</dbReference>
<dbReference type="InterPro" id="IPR038717">
    <property type="entry name" value="Tc1-like_DDE_dom"/>
</dbReference>
<dbReference type="Gene3D" id="3.30.420.10">
    <property type="entry name" value="Ribonuclease H-like superfamily/Ribonuclease H"/>
    <property type="match status" value="1"/>
</dbReference>
<dbReference type="Pfam" id="PF13340">
    <property type="entry name" value="DUF4096"/>
    <property type="match status" value="1"/>
</dbReference>
<feature type="domain" description="Tc1-like transposase DDE" evidence="3">
    <location>
        <begin position="90"/>
        <end position="146"/>
    </location>
</feature>
<gene>
    <name evidence="4" type="ORF">GCM10012286_81160</name>
</gene>
<name>A0ABQ2MWT1_9ACTN</name>
<evidence type="ECO:0000256" key="1">
    <source>
        <dbReference type="SAM" id="MobiDB-lite"/>
    </source>
</evidence>
<evidence type="ECO:0000259" key="2">
    <source>
        <dbReference type="Pfam" id="PF13340"/>
    </source>
</evidence>
<dbReference type="InterPro" id="IPR025161">
    <property type="entry name" value="IS402-like_dom"/>
</dbReference>
<evidence type="ECO:0008006" key="6">
    <source>
        <dbReference type="Google" id="ProtNLM"/>
    </source>
</evidence>
<keyword evidence="5" id="KW-1185">Reference proteome</keyword>
<evidence type="ECO:0000259" key="3">
    <source>
        <dbReference type="Pfam" id="PF13358"/>
    </source>
</evidence>
<evidence type="ECO:0000313" key="5">
    <source>
        <dbReference type="Proteomes" id="UP000656881"/>
    </source>
</evidence>
<feature type="domain" description="Insertion element IS402-like" evidence="2">
    <location>
        <begin position="6"/>
        <end position="65"/>
    </location>
</feature>
<evidence type="ECO:0000313" key="4">
    <source>
        <dbReference type="EMBL" id="GGO59475.1"/>
    </source>
</evidence>
<sequence>MTRVQLTDSEREFIKQHLPVGEYGPYPERLRQQFEGVIWRFRTGGQWREMPVQFGAWSTVHNRFHGCYSVGDDQMWGVNRRCKGIDHTWAAIRAIRAARPDGAPIYVILDNLSAHTNWRMKRWAAKNKVELCFTPTYASWANPIEAHKERHAQGRSPRSLDGGCSQRVRRK</sequence>
<proteinExistence type="predicted"/>
<reference evidence="5" key="1">
    <citation type="journal article" date="2019" name="Int. J. Syst. Evol. Microbiol.">
        <title>The Global Catalogue of Microorganisms (GCM) 10K type strain sequencing project: providing services to taxonomists for standard genome sequencing and annotation.</title>
        <authorList>
            <consortium name="The Broad Institute Genomics Platform"/>
            <consortium name="The Broad Institute Genome Sequencing Center for Infectious Disease"/>
            <person name="Wu L."/>
            <person name="Ma J."/>
        </authorList>
    </citation>
    <scope>NUCLEOTIDE SEQUENCE [LARGE SCALE GENOMIC DNA]</scope>
    <source>
        <strain evidence="5">CGMCC 4.7349</strain>
    </source>
</reference>
<dbReference type="EMBL" id="BMNG01000028">
    <property type="protein sequence ID" value="GGO59475.1"/>
    <property type="molecule type" value="Genomic_DNA"/>
</dbReference>
<protein>
    <recommendedName>
        <fullName evidence="6">Transposase</fullName>
    </recommendedName>
</protein>
<dbReference type="PANTHER" id="PTHR46637:SF1">
    <property type="entry name" value="BLL5188 PROTEIN"/>
    <property type="match status" value="1"/>
</dbReference>
<comment type="caution">
    <text evidence="4">The sequence shown here is derived from an EMBL/GenBank/DDBJ whole genome shotgun (WGS) entry which is preliminary data.</text>
</comment>
<feature type="region of interest" description="Disordered" evidence="1">
    <location>
        <begin position="148"/>
        <end position="171"/>
    </location>
</feature>
<dbReference type="Proteomes" id="UP000656881">
    <property type="component" value="Unassembled WGS sequence"/>
</dbReference>
<dbReference type="Pfam" id="PF13358">
    <property type="entry name" value="DDE_3"/>
    <property type="match status" value="1"/>
</dbReference>
<dbReference type="InterPro" id="IPR036397">
    <property type="entry name" value="RNaseH_sf"/>
</dbReference>
<dbReference type="PANTHER" id="PTHR46637">
    <property type="entry name" value="TIS1421-TRANSPOSASE PROTEIN A"/>
    <property type="match status" value="1"/>
</dbReference>
<accession>A0ABQ2MWT1</accession>